<dbReference type="GO" id="GO:0005730">
    <property type="term" value="C:nucleolus"/>
    <property type="evidence" value="ECO:0007669"/>
    <property type="project" value="UniProtKB-SubCell"/>
</dbReference>
<comment type="subcellular location">
    <subcellularLocation>
        <location evidence="1">Nucleus</location>
        <location evidence="1">Nucleolus</location>
    </subcellularLocation>
</comment>
<protein>
    <recommendedName>
        <fullName evidence="11">Nucleolar protein 11</fullName>
    </recommendedName>
</protein>
<evidence type="ECO:0008006" key="11">
    <source>
        <dbReference type="Google" id="ProtNLM"/>
    </source>
</evidence>
<evidence type="ECO:0000256" key="3">
    <source>
        <dbReference type="ARBA" id="ARBA00023015"/>
    </source>
</evidence>
<dbReference type="GO" id="GO:0030490">
    <property type="term" value="P:maturation of SSU-rRNA"/>
    <property type="evidence" value="ECO:0007669"/>
    <property type="project" value="InterPro"/>
</dbReference>
<organism evidence="9 10">
    <name type="scientific">Larinioides sclopetarius</name>
    <dbReference type="NCBI Taxonomy" id="280406"/>
    <lineage>
        <taxon>Eukaryota</taxon>
        <taxon>Metazoa</taxon>
        <taxon>Ecdysozoa</taxon>
        <taxon>Arthropoda</taxon>
        <taxon>Chelicerata</taxon>
        <taxon>Arachnida</taxon>
        <taxon>Araneae</taxon>
        <taxon>Araneomorphae</taxon>
        <taxon>Entelegynae</taxon>
        <taxon>Araneoidea</taxon>
        <taxon>Araneidae</taxon>
        <taxon>Larinioides</taxon>
    </lineage>
</organism>
<dbReference type="Proteomes" id="UP001497382">
    <property type="component" value="Unassembled WGS sequence"/>
</dbReference>
<keyword evidence="6" id="KW-0539">Nucleus</keyword>
<evidence type="ECO:0000256" key="5">
    <source>
        <dbReference type="ARBA" id="ARBA00023163"/>
    </source>
</evidence>
<keyword evidence="10" id="KW-1185">Reference proteome</keyword>
<feature type="domain" description="Nucleolar protein 11 C-terminal" evidence="8">
    <location>
        <begin position="438"/>
        <end position="582"/>
    </location>
</feature>
<gene>
    <name evidence="9" type="ORF">LARSCL_LOCUS21589</name>
</gene>
<dbReference type="PANTHER" id="PTHR15633">
    <property type="entry name" value="NUCLEOLAR PROTEIN 11"/>
    <property type="match status" value="1"/>
</dbReference>
<dbReference type="Pfam" id="PF20998">
    <property type="entry name" value="Nol11_C"/>
    <property type="match status" value="1"/>
</dbReference>
<dbReference type="EMBL" id="CAXIEN010000519">
    <property type="protein sequence ID" value="CAL1299810.1"/>
    <property type="molecule type" value="Genomic_DNA"/>
</dbReference>
<dbReference type="Pfam" id="PF08168">
    <property type="entry name" value="NOL11_N"/>
    <property type="match status" value="2"/>
</dbReference>
<keyword evidence="2" id="KW-0698">rRNA processing</keyword>
<keyword evidence="4" id="KW-0010">Activator</keyword>
<evidence type="ECO:0000313" key="9">
    <source>
        <dbReference type="EMBL" id="CAL1299810.1"/>
    </source>
</evidence>
<feature type="domain" description="Nucleolar protein 11 N-terminal" evidence="7">
    <location>
        <begin position="2"/>
        <end position="184"/>
    </location>
</feature>
<evidence type="ECO:0000313" key="10">
    <source>
        <dbReference type="Proteomes" id="UP001497382"/>
    </source>
</evidence>
<comment type="caution">
    <text evidence="9">The sequence shown here is derived from an EMBL/GenBank/DDBJ whole genome shotgun (WGS) entry which is preliminary data.</text>
</comment>
<evidence type="ECO:0000256" key="2">
    <source>
        <dbReference type="ARBA" id="ARBA00022552"/>
    </source>
</evidence>
<proteinExistence type="predicted"/>
<feature type="domain" description="Nucleolar protein 11 N-terminal" evidence="7">
    <location>
        <begin position="269"/>
        <end position="342"/>
    </location>
</feature>
<dbReference type="InterPro" id="IPR042859">
    <property type="entry name" value="NOL11"/>
</dbReference>
<sequence>MAKFEEECSYNCVSVKNFFRLPIAFKEENCYLINEGNRCIVKVSERKLLHSWRLKHPHYFTAPIVFDNEDESMYCVIENNTVLRWPYSTADDDVLKVASKFKFQEAVFGVIPISGHKPLILFASGKAIKGEELGTQSVPKGSFTTENENLIWADSLELNSETVVVCLSQKNDNYQLHYFTVTERKMKRGCNHALVQKEAALKNWCLNKSTHSFVTIFFLDIREKLNKENKNQVGGNFEIHYFGSNGLILSYNLDTKEETTLLTLPDIDKHSLAVDFMDSNHLTILKYIPKTKGACLEMWDLKFKVLKARKTLKNIGSTDVKLSVIGSSVFFSNGEDLVEVPYHIEKSTLASGLGKCSSAAPILQEFSWSTKKYTDSSSSEKNTIEKMDIAENETFVLDSTELIAQRLMEEGSSCLNYISEAELVRLLRLAIRHKFKKKNSEEKMNIDPVIILNAVFSTSFSEVFLVKSLKKLSLEDTMAALSFLASFLLDDESPSVKDKEKPSDLQLFSWMFLVIQSHMEALLLSKDKKAIKLFRKLQKCISEKMQDCEDIENIQYLLHLIQKKKNILPEKYVTGKYCIETLDT</sequence>
<reference evidence="9 10" key="1">
    <citation type="submission" date="2024-04" db="EMBL/GenBank/DDBJ databases">
        <authorList>
            <person name="Rising A."/>
            <person name="Reimegard J."/>
            <person name="Sonavane S."/>
            <person name="Akerstrom W."/>
            <person name="Nylinder S."/>
            <person name="Hedman E."/>
            <person name="Kallberg Y."/>
        </authorList>
    </citation>
    <scope>NUCLEOTIDE SEQUENCE [LARGE SCALE GENOMIC DNA]</scope>
</reference>
<evidence type="ECO:0000259" key="7">
    <source>
        <dbReference type="Pfam" id="PF08168"/>
    </source>
</evidence>
<evidence type="ECO:0000256" key="4">
    <source>
        <dbReference type="ARBA" id="ARBA00023159"/>
    </source>
</evidence>
<accession>A0AAV2BV66</accession>
<name>A0AAV2BV66_9ARAC</name>
<dbReference type="InterPro" id="IPR048897">
    <property type="entry name" value="Nol11_C"/>
</dbReference>
<keyword evidence="5" id="KW-0804">Transcription</keyword>
<evidence type="ECO:0000256" key="6">
    <source>
        <dbReference type="ARBA" id="ARBA00023242"/>
    </source>
</evidence>
<dbReference type="AlphaFoldDB" id="A0AAV2BV66"/>
<evidence type="ECO:0000259" key="8">
    <source>
        <dbReference type="Pfam" id="PF20998"/>
    </source>
</evidence>
<dbReference type="PANTHER" id="PTHR15633:SF2">
    <property type="entry name" value="NUCLEOLAR PROTEIN 11"/>
    <property type="match status" value="1"/>
</dbReference>
<dbReference type="GO" id="GO:0003723">
    <property type="term" value="F:RNA binding"/>
    <property type="evidence" value="ECO:0007669"/>
    <property type="project" value="TreeGrafter"/>
</dbReference>
<evidence type="ECO:0000256" key="1">
    <source>
        <dbReference type="ARBA" id="ARBA00004604"/>
    </source>
</evidence>
<keyword evidence="3" id="KW-0805">Transcription regulation</keyword>
<dbReference type="InterPro" id="IPR012584">
    <property type="entry name" value="NOL11_N"/>
</dbReference>